<keyword evidence="7" id="KW-1185">Reference proteome</keyword>
<comment type="caution">
    <text evidence="6">The sequence shown here is derived from an EMBL/GenBank/DDBJ whole genome shotgun (WGS) entry which is preliminary data.</text>
</comment>
<keyword evidence="3" id="KW-0408">Iron</keyword>
<evidence type="ECO:0000256" key="3">
    <source>
        <dbReference type="ARBA" id="ARBA00023004"/>
    </source>
</evidence>
<evidence type="ECO:0000256" key="2">
    <source>
        <dbReference type="ARBA" id="ARBA00022723"/>
    </source>
</evidence>
<dbReference type="InterPro" id="IPR050157">
    <property type="entry name" value="PSI_iron-sulfur_center"/>
</dbReference>
<feature type="domain" description="4Fe-4S ferredoxin-type" evidence="5">
    <location>
        <begin position="149"/>
        <end position="173"/>
    </location>
</feature>
<dbReference type="PROSITE" id="PS51379">
    <property type="entry name" value="4FE4S_FER_2"/>
    <property type="match status" value="5"/>
</dbReference>
<feature type="domain" description="4Fe-4S ferredoxin-type" evidence="5">
    <location>
        <begin position="287"/>
        <end position="316"/>
    </location>
</feature>
<name>A0A179D1Z7_9BACT</name>
<accession>A0A179D1Z7</accession>
<evidence type="ECO:0000313" key="6">
    <source>
        <dbReference type="EMBL" id="OAQ20087.1"/>
    </source>
</evidence>
<keyword evidence="4" id="KW-0411">Iron-sulfur</keyword>
<organism evidence="6 7">
    <name type="scientific">Thermosulfurimonas dismutans</name>
    <dbReference type="NCBI Taxonomy" id="999894"/>
    <lineage>
        <taxon>Bacteria</taxon>
        <taxon>Pseudomonadati</taxon>
        <taxon>Thermodesulfobacteriota</taxon>
        <taxon>Thermodesulfobacteria</taxon>
        <taxon>Thermodesulfobacteriales</taxon>
        <taxon>Thermodesulfobacteriaceae</taxon>
        <taxon>Thermosulfurimonas</taxon>
    </lineage>
</organism>
<dbReference type="InterPro" id="IPR017896">
    <property type="entry name" value="4Fe4S_Fe-S-bd"/>
</dbReference>
<evidence type="ECO:0000259" key="5">
    <source>
        <dbReference type="PROSITE" id="PS51379"/>
    </source>
</evidence>
<dbReference type="InterPro" id="IPR017900">
    <property type="entry name" value="4Fe4S_Fe_S_CS"/>
</dbReference>
<sequence>MVSTSFHVLLKKGDKFLLNRVSSQEEIPSEAVLVGLFSDQAPEASWLASPTLRVNADLGTFEESFLYALALAEKARFEENYFKSYTLDTRGKIIVLARKPETLQDFVEIYGGILDLFPVVLGTPCLSFPVAEDLSLEKTSSGFRLTFLRRLPIDPEKCLFCGRCGPVCNKEALLPDLQVDLSRCDQCGECVAVCPTEAIDFHRYTRLEVEAPYILFLEEPTIPIPEEKENIFTRDKLEELLALQGLHQVDEVIRFSSDLCQHIARLKAGCKRCLETCPEGAIRESDGGLKINHFRCAGCGSCVAACPTGALQYAPFDDRSFVAYFQNLPLPKGTTVLIAPEETLKLIWWRKNGTRFPDVFFLEYPEPRALTSMHLLFLWARGVSRVILVTEEARALSEEVELANEIIFLLWGFKPFEILTSEEVLRASLEPEAQNPLKESFEKFEFRSRRRAIAALLSFFLESQAPEASLPEIKSETFGEILCDESRCTLCAACLNECHTEALRGDPESYALVFTPVLCVQCGTCVSVCPEEVLKKAPGLRLSPEFLQEKVLAQDEPIKCLMCGKIFGTKKSFEKVRTTLNSLGRWAEVEGLLPYCETCRVIKMFSEKEA</sequence>
<protein>
    <submittedName>
        <fullName evidence="6">Ferredoxin-type protein NapF</fullName>
    </submittedName>
</protein>
<dbReference type="PROSITE" id="PS00198">
    <property type="entry name" value="4FE4S_FER_1"/>
    <property type="match status" value="3"/>
</dbReference>
<dbReference type="EMBL" id="LWLG01000016">
    <property type="protein sequence ID" value="OAQ20087.1"/>
    <property type="molecule type" value="Genomic_DNA"/>
</dbReference>
<dbReference type="Pfam" id="PF00037">
    <property type="entry name" value="Fer4"/>
    <property type="match status" value="1"/>
</dbReference>
<dbReference type="AlphaFoldDB" id="A0A179D1Z7"/>
<feature type="domain" description="4Fe-4S ferredoxin-type" evidence="5">
    <location>
        <begin position="479"/>
        <end position="508"/>
    </location>
</feature>
<evidence type="ECO:0000256" key="4">
    <source>
        <dbReference type="ARBA" id="ARBA00023014"/>
    </source>
</evidence>
<dbReference type="OrthoDB" id="9808559at2"/>
<dbReference type="PANTHER" id="PTHR24960:SF79">
    <property type="entry name" value="PHOTOSYSTEM I IRON-SULFUR CENTER"/>
    <property type="match status" value="1"/>
</dbReference>
<keyword evidence="2" id="KW-0479">Metal-binding</keyword>
<dbReference type="Proteomes" id="UP000078390">
    <property type="component" value="Unassembled WGS sequence"/>
</dbReference>
<dbReference type="PANTHER" id="PTHR24960">
    <property type="entry name" value="PHOTOSYSTEM I IRON-SULFUR CENTER-RELATED"/>
    <property type="match status" value="1"/>
</dbReference>
<dbReference type="Gene3D" id="3.30.70.20">
    <property type="match status" value="3"/>
</dbReference>
<proteinExistence type="predicted"/>
<dbReference type="GO" id="GO:0046872">
    <property type="term" value="F:metal ion binding"/>
    <property type="evidence" value="ECO:0007669"/>
    <property type="project" value="UniProtKB-KW"/>
</dbReference>
<reference evidence="6 7" key="1">
    <citation type="submission" date="2016-04" db="EMBL/GenBank/DDBJ databases">
        <title>Genome analysis of Thermosulfurimonas dismutans, the first thermophilic sulfur-disproportionating bacterium of the phylum Thermodesulfobacteria.</title>
        <authorList>
            <person name="Mardanov A.V."/>
            <person name="Beletsky A.V."/>
            <person name="Kadnikov V.V."/>
            <person name="Slobodkin A.I."/>
            <person name="Ravin N.V."/>
        </authorList>
    </citation>
    <scope>NUCLEOTIDE SEQUENCE [LARGE SCALE GENOMIC DNA]</scope>
    <source>
        <strain evidence="6 7">S95</strain>
    </source>
</reference>
<feature type="domain" description="4Fe-4S ferredoxin-type" evidence="5">
    <location>
        <begin position="175"/>
        <end position="204"/>
    </location>
</feature>
<dbReference type="Pfam" id="PF13187">
    <property type="entry name" value="Fer4_9"/>
    <property type="match status" value="2"/>
</dbReference>
<dbReference type="GO" id="GO:0051539">
    <property type="term" value="F:4 iron, 4 sulfur cluster binding"/>
    <property type="evidence" value="ECO:0007669"/>
    <property type="project" value="UniProtKB-KW"/>
</dbReference>
<feature type="domain" description="4Fe-4S ferredoxin-type" evidence="5">
    <location>
        <begin position="510"/>
        <end position="539"/>
    </location>
</feature>
<keyword evidence="1" id="KW-0004">4Fe-4S</keyword>
<evidence type="ECO:0000313" key="7">
    <source>
        <dbReference type="Proteomes" id="UP000078390"/>
    </source>
</evidence>
<evidence type="ECO:0000256" key="1">
    <source>
        <dbReference type="ARBA" id="ARBA00022485"/>
    </source>
</evidence>
<dbReference type="SUPFAM" id="SSF54862">
    <property type="entry name" value="4Fe-4S ferredoxins"/>
    <property type="match status" value="2"/>
</dbReference>
<gene>
    <name evidence="6" type="ORF">TDIS_1812</name>
</gene>
<dbReference type="STRING" id="999894.TDIS_1812"/>